<evidence type="ECO:0000313" key="3">
    <source>
        <dbReference type="Proteomes" id="UP000801864"/>
    </source>
</evidence>
<dbReference type="EMBL" id="QLNT01000003">
    <property type="protein sequence ID" value="KAF3075829.1"/>
    <property type="molecule type" value="Genomic_DNA"/>
</dbReference>
<gene>
    <name evidence="2" type="ORF">CFAM422_002146</name>
</gene>
<proteinExistence type="predicted"/>
<evidence type="ECO:0000313" key="2">
    <source>
        <dbReference type="EMBL" id="KAF3075829.1"/>
    </source>
</evidence>
<name>A0A9P4XM13_9HYPO</name>
<protein>
    <submittedName>
        <fullName evidence="2">Uncharacterized protein</fullName>
    </submittedName>
</protein>
<sequence>MGEKEEGMGWLLNKYLRQLFLGTKGVCYSFAMRITRRLDVAADRIRVRPQMQPAKTLQCDHQAGIPVAWSIKGAILSVKHQMATIDGLGQSRPSHDGEARDKATGQKPGIGDGQRRTSKGSWRHGGDPVRLDLEPDGFLLVSIARNRFQTEFSSRSGRKACQSSMSK</sequence>
<accession>A0A9P4XM13</accession>
<organism evidence="2 3">
    <name type="scientific">Trichoderma lentiforme</name>
    <dbReference type="NCBI Taxonomy" id="1567552"/>
    <lineage>
        <taxon>Eukaryota</taxon>
        <taxon>Fungi</taxon>
        <taxon>Dikarya</taxon>
        <taxon>Ascomycota</taxon>
        <taxon>Pezizomycotina</taxon>
        <taxon>Sordariomycetes</taxon>
        <taxon>Hypocreomycetidae</taxon>
        <taxon>Hypocreales</taxon>
        <taxon>Hypocreaceae</taxon>
        <taxon>Trichoderma</taxon>
    </lineage>
</organism>
<evidence type="ECO:0000256" key="1">
    <source>
        <dbReference type="SAM" id="MobiDB-lite"/>
    </source>
</evidence>
<dbReference type="Proteomes" id="UP000801864">
    <property type="component" value="Unassembled WGS sequence"/>
</dbReference>
<dbReference type="AlphaFoldDB" id="A0A9P4XM13"/>
<feature type="region of interest" description="Disordered" evidence="1">
    <location>
        <begin position="87"/>
        <end position="132"/>
    </location>
</feature>
<reference evidence="2 3" key="1">
    <citation type="submission" date="2018-06" db="EMBL/GenBank/DDBJ databases">
        <title>Genome analysis of cellulolytic fungus Trichoderma lentiforme CFAM-422.</title>
        <authorList>
            <person name="Steindorff A.S."/>
            <person name="Formighieri E.F."/>
            <person name="Midorikawa G.E.O."/>
            <person name="Tamietti M.S."/>
            <person name="Ramos E.Z."/>
            <person name="Silva A.S."/>
            <person name="Bon E.P.S."/>
            <person name="Mendes T.D."/>
            <person name="Damaso M.C.T."/>
            <person name="Favaro L.C.L."/>
        </authorList>
    </citation>
    <scope>NUCLEOTIDE SEQUENCE [LARGE SCALE GENOMIC DNA]</scope>
    <source>
        <strain evidence="2 3">CFAM-422</strain>
    </source>
</reference>
<feature type="compositionally biased region" description="Basic and acidic residues" evidence="1">
    <location>
        <begin position="93"/>
        <end position="104"/>
    </location>
</feature>
<keyword evidence="3" id="KW-1185">Reference proteome</keyword>
<comment type="caution">
    <text evidence="2">The sequence shown here is derived from an EMBL/GenBank/DDBJ whole genome shotgun (WGS) entry which is preliminary data.</text>
</comment>